<proteinExistence type="inferred from homology"/>
<dbReference type="Bgee" id="ENSMODG00000007265">
    <property type="expression patterns" value="Expressed in spermatocyte and 16 other cell types or tissues"/>
</dbReference>
<dbReference type="GO" id="GO:0005879">
    <property type="term" value="C:axonemal microtubule"/>
    <property type="evidence" value="ECO:0007669"/>
    <property type="project" value="Ensembl"/>
</dbReference>
<dbReference type="GeneTree" id="ENSGT00390000010825"/>
<protein>
    <submittedName>
        <fullName evidence="11">RIB43A domain with coiled-coils 2</fullName>
    </submittedName>
</protein>
<accession>F7FQY6</accession>
<evidence type="ECO:0000256" key="7">
    <source>
        <dbReference type="ARBA" id="ARBA00023212"/>
    </source>
</evidence>
<evidence type="ECO:0000256" key="2">
    <source>
        <dbReference type="ARBA" id="ARBA00006875"/>
    </source>
</evidence>
<evidence type="ECO:0000256" key="3">
    <source>
        <dbReference type="ARBA" id="ARBA00022490"/>
    </source>
</evidence>
<dbReference type="STRING" id="13616.ENSMODP00000009000"/>
<keyword evidence="12" id="KW-1185">Reference proteome</keyword>
<comment type="subunit">
    <text evidence="9">Microtubule inner protein component of sperm flagellar doublet microtubules.</text>
</comment>
<evidence type="ECO:0000256" key="8">
    <source>
        <dbReference type="ARBA" id="ARBA00023273"/>
    </source>
</evidence>
<dbReference type="OMA" id="LINDANY"/>
<dbReference type="GeneID" id="100028448"/>
<dbReference type="Pfam" id="PF05914">
    <property type="entry name" value="RIB43A"/>
    <property type="match status" value="1"/>
</dbReference>
<dbReference type="PANTHER" id="PTHR14517">
    <property type="entry name" value="RIB43A-RELATED"/>
    <property type="match status" value="1"/>
</dbReference>
<evidence type="ECO:0000256" key="5">
    <source>
        <dbReference type="ARBA" id="ARBA00023054"/>
    </source>
</evidence>
<keyword evidence="7" id="KW-0206">Cytoskeleton</keyword>
<comment type="subcellular location">
    <subcellularLocation>
        <location evidence="1">Cytoplasm</location>
        <location evidence="1">Cytoskeleton</location>
        <location evidence="1">Flagellum axoneme</location>
    </subcellularLocation>
</comment>
<dbReference type="KEGG" id="mdo:100028448"/>
<sequence length="372" mass="44512">MPGKSRSVVQLQDHKTAFALAKRRQAEVLLQSRLFNARERLMGGDYEAWKAQVHDRKIQDATEKGKHETIGAEMRQNDRIACILEERQKRDRQTLQKAITDFRQTFQKPESRREFDLSNPLAIKKDTRPSILVEVQKNSISGMQKFMGEDLGFKERKKAQQEQNREWTLEHQHLWNNALADHRLAEDIFTKSRLEFDQTAMDLQKLELATRRAVCAVVKDFNKNQILEAVERRRLERKQEEEDNVTEISNTLQSDFPSETSHRLGQGRRWTKEQLEEIWLIQKQQVHEKQRLQEEEKQRDFDWDRQRVQAARVNILLERKQQRQNRELRRDMDNKNLNLAQEHKNLNDYLNEEVYRNCPSEQYFTQFNTTSK</sequence>
<dbReference type="AlphaFoldDB" id="F7FQY6"/>
<dbReference type="OrthoDB" id="429119at2759"/>
<dbReference type="HOGENOM" id="CLU_061822_0_1_1"/>
<keyword evidence="8" id="KW-0966">Cell projection</keyword>
<dbReference type="PANTHER" id="PTHR14517:SF10">
    <property type="entry name" value="RIB43A-LIKE WITH COILED-COILS PROTEIN 2"/>
    <property type="match status" value="1"/>
</dbReference>
<evidence type="ECO:0000313" key="11">
    <source>
        <dbReference type="Ensembl" id="ENSMODP00000009000.3"/>
    </source>
</evidence>
<organism evidence="11 12">
    <name type="scientific">Monodelphis domestica</name>
    <name type="common">Gray short-tailed opossum</name>
    <dbReference type="NCBI Taxonomy" id="13616"/>
    <lineage>
        <taxon>Eukaryota</taxon>
        <taxon>Metazoa</taxon>
        <taxon>Chordata</taxon>
        <taxon>Craniata</taxon>
        <taxon>Vertebrata</taxon>
        <taxon>Euteleostomi</taxon>
        <taxon>Mammalia</taxon>
        <taxon>Metatheria</taxon>
        <taxon>Didelphimorphia</taxon>
        <taxon>Didelphidae</taxon>
        <taxon>Monodelphis</taxon>
    </lineage>
</organism>
<evidence type="ECO:0000256" key="6">
    <source>
        <dbReference type="ARBA" id="ARBA00023069"/>
    </source>
</evidence>
<dbReference type="InParanoid" id="F7FQY6"/>
<reference evidence="11" key="3">
    <citation type="submission" date="2025-09" db="UniProtKB">
        <authorList>
            <consortium name="Ensembl"/>
        </authorList>
    </citation>
    <scope>IDENTIFICATION</scope>
</reference>
<dbReference type="CTD" id="26150"/>
<reference evidence="11 12" key="1">
    <citation type="journal article" date="2007" name="Nature">
        <title>Genome of the marsupial Monodelphis domestica reveals innovation in non-coding sequences.</title>
        <authorList>
            <person name="Mikkelsen T.S."/>
            <person name="Wakefield M.J."/>
            <person name="Aken B."/>
            <person name="Amemiya C.T."/>
            <person name="Chang J.L."/>
            <person name="Duke S."/>
            <person name="Garber M."/>
            <person name="Gentles A.J."/>
            <person name="Goodstadt L."/>
            <person name="Heger A."/>
            <person name="Jurka J."/>
            <person name="Kamal M."/>
            <person name="Mauceli E."/>
            <person name="Searle S.M."/>
            <person name="Sharpe T."/>
            <person name="Baker M.L."/>
            <person name="Batzer M.A."/>
            <person name="Benos P.V."/>
            <person name="Belov K."/>
            <person name="Clamp M."/>
            <person name="Cook A."/>
            <person name="Cuff J."/>
            <person name="Das R."/>
            <person name="Davidow L."/>
            <person name="Deakin J.E."/>
            <person name="Fazzari M.J."/>
            <person name="Glass J.L."/>
            <person name="Grabherr M."/>
            <person name="Greally J.M."/>
            <person name="Gu W."/>
            <person name="Hore T.A."/>
            <person name="Huttley G.A."/>
            <person name="Kleber M."/>
            <person name="Jirtle R.L."/>
            <person name="Koina E."/>
            <person name="Lee J.T."/>
            <person name="Mahony S."/>
            <person name="Marra M.A."/>
            <person name="Miller R.D."/>
            <person name="Nicholls R.D."/>
            <person name="Oda M."/>
            <person name="Papenfuss A.T."/>
            <person name="Parra Z.E."/>
            <person name="Pollock D.D."/>
            <person name="Ray D.A."/>
            <person name="Schein J.E."/>
            <person name="Speed T.P."/>
            <person name="Thompson K."/>
            <person name="VandeBerg J.L."/>
            <person name="Wade C.M."/>
            <person name="Walker J.A."/>
            <person name="Waters P.D."/>
            <person name="Webber C."/>
            <person name="Weidman J.R."/>
            <person name="Xie X."/>
            <person name="Zody M.C."/>
            <person name="Baldwin J."/>
            <person name="Abdouelleil A."/>
            <person name="Abdulkadir J."/>
            <person name="Abebe A."/>
            <person name="Abera B."/>
            <person name="Abreu J."/>
            <person name="Acer S.C."/>
            <person name="Aftuck L."/>
            <person name="Alexander A."/>
            <person name="An P."/>
            <person name="Anderson E."/>
            <person name="Anderson S."/>
            <person name="Arachi H."/>
            <person name="Azer M."/>
            <person name="Bachantsang P."/>
            <person name="Barry A."/>
            <person name="Bayul T."/>
            <person name="Berlin A."/>
            <person name="Bessette D."/>
            <person name="Bloom T."/>
            <person name="Bloom T."/>
            <person name="Boguslavskiy L."/>
            <person name="Bonnet C."/>
            <person name="Boukhgalter B."/>
            <person name="Bourzgui I."/>
            <person name="Brown A."/>
            <person name="Cahill P."/>
            <person name="Channer S."/>
            <person name="Cheshatsang Y."/>
            <person name="Chuda L."/>
            <person name="Citroen M."/>
            <person name="Collymore A."/>
            <person name="Cooke P."/>
            <person name="Costello M."/>
            <person name="D'Aco K."/>
            <person name="Daza R."/>
            <person name="De Haan G."/>
            <person name="DeGray S."/>
            <person name="DeMaso C."/>
            <person name="Dhargay N."/>
            <person name="Dooley K."/>
            <person name="Dooley E."/>
            <person name="Doricent M."/>
            <person name="Dorje P."/>
            <person name="Dorjee K."/>
            <person name="Dupes A."/>
            <person name="Elong R."/>
            <person name="Falk J."/>
            <person name="Farina A."/>
            <person name="Faro S."/>
            <person name="Ferguson D."/>
            <person name="Fisher S."/>
            <person name="Foley C.D."/>
            <person name="Franke A."/>
            <person name="Friedrich D."/>
            <person name="Gadbois L."/>
            <person name="Gearin G."/>
            <person name="Gearin C.R."/>
            <person name="Giannoukos G."/>
            <person name="Goode T."/>
            <person name="Graham J."/>
            <person name="Grandbois E."/>
            <person name="Grewal S."/>
            <person name="Gyaltsen K."/>
            <person name="Hafez N."/>
            <person name="Hagos B."/>
            <person name="Hall J."/>
            <person name="Henson C."/>
            <person name="Hollinger A."/>
            <person name="Honan T."/>
            <person name="Huard M.D."/>
            <person name="Hughes L."/>
            <person name="Hurhula B."/>
            <person name="Husby M.E."/>
            <person name="Kamat A."/>
            <person name="Kanga B."/>
            <person name="Kashin S."/>
            <person name="Khazanovich D."/>
            <person name="Kisner P."/>
            <person name="Lance K."/>
            <person name="Lara M."/>
            <person name="Lee W."/>
            <person name="Lennon N."/>
            <person name="Letendre F."/>
            <person name="LeVine R."/>
            <person name="Lipovsky A."/>
            <person name="Liu X."/>
            <person name="Liu J."/>
            <person name="Liu S."/>
            <person name="Lokyitsang T."/>
            <person name="Lokyitsang Y."/>
            <person name="Lubonja R."/>
            <person name="Lui A."/>
            <person name="MacDonald P."/>
            <person name="Magnisalis V."/>
            <person name="Maru K."/>
            <person name="Matthews C."/>
            <person name="McCusker W."/>
            <person name="McDonough S."/>
            <person name="Mehta T."/>
            <person name="Meldrim J."/>
            <person name="Meneus L."/>
            <person name="Mihai O."/>
            <person name="Mihalev A."/>
            <person name="Mihova T."/>
            <person name="Mittelman R."/>
            <person name="Mlenga V."/>
            <person name="Montmayeur A."/>
            <person name="Mulrain L."/>
            <person name="Navidi A."/>
            <person name="Naylor J."/>
            <person name="Negash T."/>
            <person name="Nguyen T."/>
            <person name="Nguyen N."/>
            <person name="Nicol R."/>
            <person name="Norbu C."/>
            <person name="Norbu N."/>
            <person name="Novod N."/>
            <person name="O'Neill B."/>
            <person name="Osman S."/>
            <person name="Markiewicz E."/>
            <person name="Oyono O.L."/>
            <person name="Patti C."/>
            <person name="Phunkhang P."/>
            <person name="Pierre F."/>
            <person name="Priest M."/>
            <person name="Raghuraman S."/>
            <person name="Rege F."/>
            <person name="Reyes R."/>
            <person name="Rise C."/>
            <person name="Rogov P."/>
            <person name="Ross K."/>
            <person name="Ryan E."/>
            <person name="Settipalli S."/>
            <person name="Shea T."/>
            <person name="Sherpa N."/>
            <person name="Shi L."/>
            <person name="Shih D."/>
            <person name="Sparrow T."/>
            <person name="Spaulding J."/>
            <person name="Stalker J."/>
            <person name="Stange-Thomann N."/>
            <person name="Stavropoulos S."/>
            <person name="Stone C."/>
            <person name="Strader C."/>
            <person name="Tesfaye S."/>
            <person name="Thomson T."/>
            <person name="Thoulutsang Y."/>
            <person name="Thoulutsang D."/>
            <person name="Topham K."/>
            <person name="Topping I."/>
            <person name="Tsamla T."/>
            <person name="Vassiliev H."/>
            <person name="Vo A."/>
            <person name="Wangchuk T."/>
            <person name="Wangdi T."/>
            <person name="Weiand M."/>
            <person name="Wilkinson J."/>
            <person name="Wilson A."/>
            <person name="Yadav S."/>
            <person name="Young G."/>
            <person name="Yu Q."/>
            <person name="Zembek L."/>
            <person name="Zhong D."/>
            <person name="Zimmer A."/>
            <person name="Zwirko Z."/>
            <person name="Jaffe D.B."/>
            <person name="Alvarez P."/>
            <person name="Brockman W."/>
            <person name="Butler J."/>
            <person name="Chin C."/>
            <person name="Gnerre S."/>
            <person name="MacCallum I."/>
            <person name="Graves J.A."/>
            <person name="Ponting C.P."/>
            <person name="Breen M."/>
            <person name="Samollow P.B."/>
            <person name="Lander E.S."/>
            <person name="Lindblad-Toh K."/>
        </authorList>
    </citation>
    <scope>NUCLEOTIDE SEQUENCE [LARGE SCALE GENOMIC DNA]</scope>
</reference>
<evidence type="ECO:0000313" key="12">
    <source>
        <dbReference type="Proteomes" id="UP000002280"/>
    </source>
</evidence>
<dbReference type="RefSeq" id="XP_007502665.1">
    <property type="nucleotide sequence ID" value="XM_007502603.3"/>
</dbReference>
<dbReference type="Proteomes" id="UP000002280">
    <property type="component" value="Chromosome 8"/>
</dbReference>
<keyword evidence="6" id="KW-0969">Cilium</keyword>
<keyword evidence="5 10" id="KW-0175">Coiled coil</keyword>
<comment type="similarity">
    <text evidence="2">Belongs to the RIB43A family.</text>
</comment>
<evidence type="ECO:0000256" key="10">
    <source>
        <dbReference type="SAM" id="Coils"/>
    </source>
</evidence>
<evidence type="ECO:0000256" key="4">
    <source>
        <dbReference type="ARBA" id="ARBA00022846"/>
    </source>
</evidence>
<dbReference type="Ensembl" id="ENSMODT00000009177.4">
    <property type="protein sequence ID" value="ENSMODP00000009000.3"/>
    <property type="gene ID" value="ENSMODG00000007265.4"/>
</dbReference>
<feature type="coiled-coil region" evidence="10">
    <location>
        <begin position="318"/>
        <end position="352"/>
    </location>
</feature>
<evidence type="ECO:0000256" key="9">
    <source>
        <dbReference type="ARBA" id="ARBA00046435"/>
    </source>
</evidence>
<reference evidence="11" key="2">
    <citation type="submission" date="2025-08" db="UniProtKB">
        <authorList>
            <consortium name="Ensembl"/>
        </authorList>
    </citation>
    <scope>IDENTIFICATION</scope>
</reference>
<keyword evidence="4" id="KW-0282">Flagellum</keyword>
<keyword evidence="3" id="KW-0963">Cytoplasm</keyword>
<name>F7FQY6_MONDO</name>
<dbReference type="InterPro" id="IPR008805">
    <property type="entry name" value="RIB43A"/>
</dbReference>
<dbReference type="eggNOG" id="ENOG502QWST">
    <property type="taxonomic scope" value="Eukaryota"/>
</dbReference>
<gene>
    <name evidence="11" type="primary">RIBC2</name>
</gene>
<dbReference type="FunCoup" id="F7FQY6">
    <property type="interactions" value="161"/>
</dbReference>
<evidence type="ECO:0000256" key="1">
    <source>
        <dbReference type="ARBA" id="ARBA00004611"/>
    </source>
</evidence>